<organism evidence="1">
    <name type="scientific">Siphoviridae sp. ctmqi22</name>
    <dbReference type="NCBI Taxonomy" id="2827934"/>
    <lineage>
        <taxon>Viruses</taxon>
        <taxon>Duplodnaviria</taxon>
        <taxon>Heunggongvirae</taxon>
        <taxon>Uroviricota</taxon>
        <taxon>Caudoviricetes</taxon>
    </lineage>
</organism>
<proteinExistence type="predicted"/>
<reference evidence="1" key="1">
    <citation type="journal article" date="2021" name="Proc. Natl. Acad. Sci. U.S.A.">
        <title>A Catalog of Tens of Thousands of Viruses from Human Metagenomes Reveals Hidden Associations with Chronic Diseases.</title>
        <authorList>
            <person name="Tisza M.J."/>
            <person name="Buck C.B."/>
        </authorList>
    </citation>
    <scope>NUCLEOTIDE SEQUENCE</scope>
    <source>
        <strain evidence="1">Ctmqi22</strain>
    </source>
</reference>
<name>A0A8S5T877_9CAUD</name>
<evidence type="ECO:0000313" key="1">
    <source>
        <dbReference type="EMBL" id="DAF59183.1"/>
    </source>
</evidence>
<protein>
    <submittedName>
        <fullName evidence="1">Uncharacterized protein</fullName>
    </submittedName>
</protein>
<sequence length="52" mass="6088">MRNIRKSFRTPTIVGVADFFCLKIIGATGKHREALRFYTTVVPRNRHRRKGD</sequence>
<dbReference type="EMBL" id="BK032764">
    <property type="protein sequence ID" value="DAF59183.1"/>
    <property type="molecule type" value="Genomic_DNA"/>
</dbReference>
<accession>A0A8S5T877</accession>